<dbReference type="Pfam" id="PF13392">
    <property type="entry name" value="HNH_3"/>
    <property type="match status" value="1"/>
</dbReference>
<dbReference type="InterPro" id="IPR003615">
    <property type="entry name" value="HNH_nuc"/>
</dbReference>
<dbReference type="SMART" id="SM00507">
    <property type="entry name" value="HNHc"/>
    <property type="match status" value="1"/>
</dbReference>
<evidence type="ECO:0000259" key="1">
    <source>
        <dbReference type="SMART" id="SM00507"/>
    </source>
</evidence>
<dbReference type="EMBL" id="JH600068">
    <property type="protein sequence ID" value="EIG53174.1"/>
    <property type="molecule type" value="Genomic_DNA"/>
</dbReference>
<protein>
    <submittedName>
        <fullName evidence="2">NUMOD4 motif protein</fullName>
    </submittedName>
</protein>
<feature type="domain" description="HNH nuclease" evidence="1">
    <location>
        <begin position="59"/>
        <end position="108"/>
    </location>
</feature>
<dbReference type="InterPro" id="IPR044925">
    <property type="entry name" value="His-Me_finger_sf"/>
</dbReference>
<name>I2Q068_9BACT</name>
<proteinExistence type="predicted"/>
<evidence type="ECO:0000313" key="2">
    <source>
        <dbReference type="EMBL" id="EIG53174.1"/>
    </source>
</evidence>
<dbReference type="AlphaFoldDB" id="I2Q068"/>
<organism evidence="2">
    <name type="scientific">Desulfovibrio sp. U5L</name>
    <dbReference type="NCBI Taxonomy" id="596152"/>
    <lineage>
        <taxon>Bacteria</taxon>
        <taxon>Pseudomonadati</taxon>
        <taxon>Thermodesulfobacteriota</taxon>
        <taxon>Desulfovibrionia</taxon>
        <taxon>Desulfovibrionales</taxon>
        <taxon>Desulfovibrionaceae</taxon>
        <taxon>Desulfovibrio</taxon>
    </lineage>
</organism>
<accession>I2Q068</accession>
<dbReference type="Pfam" id="PF07463">
    <property type="entry name" value="NUMOD4"/>
    <property type="match status" value="1"/>
</dbReference>
<gene>
    <name evidence="2" type="ORF">DesU5LDRAFT_1489</name>
</gene>
<dbReference type="SUPFAM" id="SSF54060">
    <property type="entry name" value="His-Me finger endonucleases"/>
    <property type="match status" value="1"/>
</dbReference>
<dbReference type="HOGENOM" id="CLU_099810_3_2_7"/>
<dbReference type="Gene3D" id="3.90.75.20">
    <property type="match status" value="1"/>
</dbReference>
<dbReference type="InterPro" id="IPR010902">
    <property type="entry name" value="NUMOD4"/>
</dbReference>
<dbReference type="STRING" id="596152.DesU5LDRAFT_1489"/>
<sequence>MHEETWRTISSFPEYAVSNKGRVKRIKVSSVNNRPAEHVLRPSTDQCGYKQVCLVNGCTRKSLKIHRLVAEAFISAPPSPTHQCNHIDGIKSHNDVENLEWMTPSENMRHAVRLGLKPGVKGQRNNLSKLKDGEVWLIKKLLNSCMLPVPQIAAMFMLNKRTIFRIKAGSIWSHVPYGESHNGNA</sequence>
<reference evidence="2" key="1">
    <citation type="submission" date="2011-11" db="EMBL/GenBank/DDBJ databases">
        <title>Improved High-Quality Draft sequence of Desulfovibrio sp. U5L.</title>
        <authorList>
            <consortium name="US DOE Joint Genome Institute"/>
            <person name="Lucas S."/>
            <person name="Han J."/>
            <person name="Lapidus A."/>
            <person name="Cheng J.-F."/>
            <person name="Goodwin L."/>
            <person name="Pitluck S."/>
            <person name="Peters L."/>
            <person name="Ovchinnikova G."/>
            <person name="Held B."/>
            <person name="Detter J.C."/>
            <person name="Han C."/>
            <person name="Tapia R."/>
            <person name="Land M."/>
            <person name="Hauser L."/>
            <person name="Kyrpides N."/>
            <person name="Ivanova N."/>
            <person name="Pagani I."/>
            <person name="Gabster J."/>
            <person name="Walker C."/>
            <person name="Stolyar S."/>
            <person name="Stahl D."/>
            <person name="Arkin A."/>
            <person name="Dehal P."/>
            <person name="Hazen T."/>
            <person name="Woyke T."/>
        </authorList>
    </citation>
    <scope>NUCLEOTIDE SEQUENCE [LARGE SCALE GENOMIC DNA]</scope>
    <source>
        <strain evidence="2">U5L</strain>
    </source>
</reference>
<dbReference type="GO" id="GO:0016788">
    <property type="term" value="F:hydrolase activity, acting on ester bonds"/>
    <property type="evidence" value="ECO:0007669"/>
    <property type="project" value="InterPro"/>
</dbReference>
<dbReference type="eggNOG" id="ENOG5030IJX">
    <property type="taxonomic scope" value="Bacteria"/>
</dbReference>